<reference evidence="4" key="2">
    <citation type="submission" date="2019-11" db="EMBL/GenBank/DDBJ databases">
        <title>Improved Assembly of Tolypothrix boutellei genome.</title>
        <authorList>
            <person name="Sarangi A.N."/>
            <person name="Mukherjee M."/>
            <person name="Ghosh S."/>
            <person name="Singh D."/>
            <person name="Das A."/>
            <person name="Kant S."/>
            <person name="Prusty A."/>
            <person name="Tripathy S."/>
        </authorList>
    </citation>
    <scope>NUCLEOTIDE SEQUENCE</scope>
    <source>
        <strain evidence="4">VB521301</strain>
    </source>
</reference>
<dbReference type="RefSeq" id="WP_038088909.1">
    <property type="nucleotide sequence ID" value="NZ_JHEG04000001.1"/>
</dbReference>
<dbReference type="Pfam" id="PF00072">
    <property type="entry name" value="Response_reg"/>
    <property type="match status" value="1"/>
</dbReference>
<feature type="modified residue" description="4-aspartylphosphate" evidence="2">
    <location>
        <position position="55"/>
    </location>
</feature>
<dbReference type="PROSITE" id="PS50110">
    <property type="entry name" value="RESPONSE_REGULATORY"/>
    <property type="match status" value="1"/>
</dbReference>
<dbReference type="InterPro" id="IPR050595">
    <property type="entry name" value="Bact_response_regulator"/>
</dbReference>
<dbReference type="SMART" id="SM00448">
    <property type="entry name" value="REC"/>
    <property type="match status" value="1"/>
</dbReference>
<protein>
    <submittedName>
        <fullName evidence="5">Chemotaxis protein CheY</fullName>
    </submittedName>
    <submittedName>
        <fullName evidence="4">Response regulator</fullName>
    </submittedName>
</protein>
<dbReference type="InterPro" id="IPR001789">
    <property type="entry name" value="Sig_transdc_resp-reg_receiver"/>
</dbReference>
<gene>
    <name evidence="5" type="ORF">DA73_0233320</name>
    <name evidence="4" type="ORF">DA73_0400005595</name>
</gene>
<name>A0A0C1N9D8_9CYAN</name>
<proteinExistence type="predicted"/>
<dbReference type="PANTHER" id="PTHR44591">
    <property type="entry name" value="STRESS RESPONSE REGULATOR PROTEIN 1"/>
    <property type="match status" value="1"/>
</dbReference>
<dbReference type="STRING" id="1479485.DA73_0233320"/>
<organism evidence="5">
    <name type="scientific">Tolypothrix bouteillei VB521301</name>
    <dbReference type="NCBI Taxonomy" id="1479485"/>
    <lineage>
        <taxon>Bacteria</taxon>
        <taxon>Bacillati</taxon>
        <taxon>Cyanobacteriota</taxon>
        <taxon>Cyanophyceae</taxon>
        <taxon>Nostocales</taxon>
        <taxon>Tolypothrichaceae</taxon>
        <taxon>Tolypothrix</taxon>
    </lineage>
</organism>
<dbReference type="OrthoDB" id="514196at2"/>
<dbReference type="GO" id="GO:0000160">
    <property type="term" value="P:phosphorelay signal transduction system"/>
    <property type="evidence" value="ECO:0007669"/>
    <property type="project" value="InterPro"/>
</dbReference>
<accession>A0A0C1N9D8</accession>
<reference evidence="5" key="1">
    <citation type="journal article" date="2015" name="Genome Announc.">
        <title>Draft Genome Sequence of Tolypothrix boutellei Strain VB521301.</title>
        <authorList>
            <person name="Chandrababunaidu M.M."/>
            <person name="Singh D."/>
            <person name="Sen D."/>
            <person name="Bhan S."/>
            <person name="Das S."/>
            <person name="Gupta A."/>
            <person name="Adhikary S.P."/>
            <person name="Tripathy S."/>
        </authorList>
    </citation>
    <scope>NUCLEOTIDE SEQUENCE</scope>
    <source>
        <strain evidence="5">VB521301</strain>
    </source>
</reference>
<keyword evidence="6" id="KW-1185">Reference proteome</keyword>
<dbReference type="EMBL" id="JHEG02000058">
    <property type="protein sequence ID" value="KIE09266.1"/>
    <property type="molecule type" value="Genomic_DNA"/>
</dbReference>
<dbReference type="Proteomes" id="UP000029738">
    <property type="component" value="Unassembled WGS sequence"/>
</dbReference>
<evidence type="ECO:0000256" key="1">
    <source>
        <dbReference type="ARBA" id="ARBA00022553"/>
    </source>
</evidence>
<dbReference type="InterPro" id="IPR011006">
    <property type="entry name" value="CheY-like_superfamily"/>
</dbReference>
<evidence type="ECO:0000313" key="4">
    <source>
        <dbReference type="EMBL" id="KAF3884994.1"/>
    </source>
</evidence>
<dbReference type="SUPFAM" id="SSF52172">
    <property type="entry name" value="CheY-like"/>
    <property type="match status" value="1"/>
</dbReference>
<evidence type="ECO:0000313" key="6">
    <source>
        <dbReference type="Proteomes" id="UP000029738"/>
    </source>
</evidence>
<evidence type="ECO:0000313" key="5">
    <source>
        <dbReference type="EMBL" id="KIE09266.1"/>
    </source>
</evidence>
<dbReference type="Gene3D" id="3.40.50.2300">
    <property type="match status" value="1"/>
</dbReference>
<sequence length="129" mass="14582">MDRQPLVLVVEQNLHYLELVNSYFKILKLPCICAKQGVKALILAQTHQPDLILLDPALPDLSGLQVIHYLKHTQKTMAIPIIGMTASIKEQDGNNLLLAGADRYIRKPFYLHELQIAINCYFSNLKSSN</sequence>
<evidence type="ECO:0000259" key="3">
    <source>
        <dbReference type="PROSITE" id="PS50110"/>
    </source>
</evidence>
<evidence type="ECO:0000256" key="2">
    <source>
        <dbReference type="PROSITE-ProRule" id="PRU00169"/>
    </source>
</evidence>
<dbReference type="AlphaFoldDB" id="A0A0C1N9D8"/>
<keyword evidence="1 2" id="KW-0597">Phosphoprotein</keyword>
<dbReference type="PANTHER" id="PTHR44591:SF3">
    <property type="entry name" value="RESPONSE REGULATORY DOMAIN-CONTAINING PROTEIN"/>
    <property type="match status" value="1"/>
</dbReference>
<dbReference type="EMBL" id="JHEG04000001">
    <property type="protein sequence ID" value="KAF3884994.1"/>
    <property type="molecule type" value="Genomic_DNA"/>
</dbReference>
<comment type="caution">
    <text evidence="5">The sequence shown here is derived from an EMBL/GenBank/DDBJ whole genome shotgun (WGS) entry which is preliminary data.</text>
</comment>
<feature type="domain" description="Response regulatory" evidence="3">
    <location>
        <begin position="6"/>
        <end position="122"/>
    </location>
</feature>